<organism evidence="7 8">
    <name type="scientific">Allocatelliglobosispora scoriae</name>
    <dbReference type="NCBI Taxonomy" id="643052"/>
    <lineage>
        <taxon>Bacteria</taxon>
        <taxon>Bacillati</taxon>
        <taxon>Actinomycetota</taxon>
        <taxon>Actinomycetes</taxon>
        <taxon>Micromonosporales</taxon>
        <taxon>Micromonosporaceae</taxon>
        <taxon>Allocatelliglobosispora</taxon>
    </lineage>
</organism>
<proteinExistence type="predicted"/>
<dbReference type="Gene3D" id="1.20.120.1810">
    <property type="match status" value="1"/>
</dbReference>
<dbReference type="InterPro" id="IPR013325">
    <property type="entry name" value="RNA_pol_sigma_r2"/>
</dbReference>
<keyword evidence="1" id="KW-0805">Transcription regulation</keyword>
<dbReference type="GO" id="GO:0003677">
    <property type="term" value="F:DNA binding"/>
    <property type="evidence" value="ECO:0007669"/>
    <property type="project" value="UniProtKB-KW"/>
</dbReference>
<gene>
    <name evidence="7" type="ORF">F4553_002064</name>
</gene>
<dbReference type="InterPro" id="IPR036388">
    <property type="entry name" value="WH-like_DNA-bd_sf"/>
</dbReference>
<keyword evidence="8" id="KW-1185">Reference proteome</keyword>
<keyword evidence="2" id="KW-0731">Sigma factor</keyword>
<accession>A0A841BM04</accession>
<dbReference type="InterPro" id="IPR014284">
    <property type="entry name" value="RNA_pol_sigma-70_dom"/>
</dbReference>
<evidence type="ECO:0000259" key="5">
    <source>
        <dbReference type="Pfam" id="PF04542"/>
    </source>
</evidence>
<evidence type="ECO:0000313" key="8">
    <source>
        <dbReference type="Proteomes" id="UP000587527"/>
    </source>
</evidence>
<evidence type="ECO:0000313" key="7">
    <source>
        <dbReference type="EMBL" id="MBB5868685.1"/>
    </source>
</evidence>
<evidence type="ECO:0000256" key="1">
    <source>
        <dbReference type="ARBA" id="ARBA00023015"/>
    </source>
</evidence>
<dbReference type="CDD" id="cd06171">
    <property type="entry name" value="Sigma70_r4"/>
    <property type="match status" value="1"/>
</dbReference>
<dbReference type="Proteomes" id="UP000587527">
    <property type="component" value="Unassembled WGS sequence"/>
</dbReference>
<dbReference type="InterPro" id="IPR007627">
    <property type="entry name" value="RNA_pol_sigma70_r2"/>
</dbReference>
<protein>
    <submittedName>
        <fullName evidence="7">RNA polymerase sigma-B factor</fullName>
    </submittedName>
</protein>
<sequence>MTLLAQLGELPPGDTRRAAVRTRAIECYLPLATHFARQFDHRGEPLADLTQVAVLGLIKAVDRYDADRGVAFTTYAVPTILGEVKRHFRDTTWSVRLPRQLHDRWQQVAAARDHLAQLLQRPPTTAEIAGYLAIGTTAVIEAGDCAKAYRARSLTLPVAGSPNRVLGDLLGEPDSAIDAVDLRTTLRRRLAELPPREQRIIELRFSAELTQSQIAEVLGLSQMHVSRLLTRALAQLRERLRADGGPQLLDA</sequence>
<dbReference type="GO" id="GO:0016987">
    <property type="term" value="F:sigma factor activity"/>
    <property type="evidence" value="ECO:0007669"/>
    <property type="project" value="UniProtKB-KW"/>
</dbReference>
<dbReference type="Gene3D" id="1.10.10.10">
    <property type="entry name" value="Winged helix-like DNA-binding domain superfamily/Winged helix DNA-binding domain"/>
    <property type="match status" value="2"/>
</dbReference>
<evidence type="ECO:0000256" key="4">
    <source>
        <dbReference type="ARBA" id="ARBA00023163"/>
    </source>
</evidence>
<dbReference type="PANTHER" id="PTHR30385:SF4">
    <property type="entry name" value="RNA POLYMERASE SIGMA-E FACTOR"/>
    <property type="match status" value="1"/>
</dbReference>
<dbReference type="SUPFAM" id="SSF88659">
    <property type="entry name" value="Sigma3 and sigma4 domains of RNA polymerase sigma factors"/>
    <property type="match status" value="2"/>
</dbReference>
<keyword evidence="3" id="KW-0238">DNA-binding</keyword>
<dbReference type="NCBIfam" id="TIGR02937">
    <property type="entry name" value="sigma70-ECF"/>
    <property type="match status" value="1"/>
</dbReference>
<keyword evidence="4" id="KW-0804">Transcription</keyword>
<dbReference type="InterPro" id="IPR007630">
    <property type="entry name" value="RNA_pol_sigma70_r4"/>
</dbReference>
<dbReference type="PANTHER" id="PTHR30385">
    <property type="entry name" value="SIGMA FACTOR F FLAGELLAR"/>
    <property type="match status" value="1"/>
</dbReference>
<name>A0A841BM04_9ACTN</name>
<comment type="caution">
    <text evidence="7">The sequence shown here is derived from an EMBL/GenBank/DDBJ whole genome shotgun (WGS) entry which is preliminary data.</text>
</comment>
<dbReference type="InterPro" id="IPR000943">
    <property type="entry name" value="RNA_pol_sigma70"/>
</dbReference>
<dbReference type="Pfam" id="PF04545">
    <property type="entry name" value="Sigma70_r4"/>
    <property type="match status" value="1"/>
</dbReference>
<feature type="domain" description="RNA polymerase sigma-70 region 2" evidence="5">
    <location>
        <begin position="25"/>
        <end position="93"/>
    </location>
</feature>
<dbReference type="Pfam" id="PF04542">
    <property type="entry name" value="Sigma70_r2"/>
    <property type="match status" value="1"/>
</dbReference>
<dbReference type="InterPro" id="IPR013324">
    <property type="entry name" value="RNA_pol_sigma_r3/r4-like"/>
</dbReference>
<dbReference type="GO" id="GO:0006352">
    <property type="term" value="P:DNA-templated transcription initiation"/>
    <property type="evidence" value="ECO:0007669"/>
    <property type="project" value="InterPro"/>
</dbReference>
<reference evidence="7 8" key="1">
    <citation type="submission" date="2020-08" db="EMBL/GenBank/DDBJ databases">
        <title>Sequencing the genomes of 1000 actinobacteria strains.</title>
        <authorList>
            <person name="Klenk H.-P."/>
        </authorList>
    </citation>
    <scope>NUCLEOTIDE SEQUENCE [LARGE SCALE GENOMIC DNA]</scope>
    <source>
        <strain evidence="7 8">DSM 45362</strain>
    </source>
</reference>
<dbReference type="PRINTS" id="PR00046">
    <property type="entry name" value="SIGMA70FCT"/>
</dbReference>
<evidence type="ECO:0000256" key="2">
    <source>
        <dbReference type="ARBA" id="ARBA00023082"/>
    </source>
</evidence>
<dbReference type="NCBIfam" id="TIGR02980">
    <property type="entry name" value="SigBFG"/>
    <property type="match status" value="1"/>
</dbReference>
<dbReference type="SUPFAM" id="SSF88946">
    <property type="entry name" value="Sigma2 domain of RNA polymerase sigma factors"/>
    <property type="match status" value="1"/>
</dbReference>
<feature type="domain" description="RNA polymerase sigma-70 region 4" evidence="6">
    <location>
        <begin position="190"/>
        <end position="238"/>
    </location>
</feature>
<evidence type="ECO:0000256" key="3">
    <source>
        <dbReference type="ARBA" id="ARBA00023125"/>
    </source>
</evidence>
<dbReference type="AlphaFoldDB" id="A0A841BM04"/>
<dbReference type="RefSeq" id="WP_184834794.1">
    <property type="nucleotide sequence ID" value="NZ_JACHMN010000002.1"/>
</dbReference>
<evidence type="ECO:0000259" key="6">
    <source>
        <dbReference type="Pfam" id="PF04545"/>
    </source>
</evidence>
<dbReference type="EMBL" id="JACHMN010000002">
    <property type="protein sequence ID" value="MBB5868685.1"/>
    <property type="molecule type" value="Genomic_DNA"/>
</dbReference>
<dbReference type="InterPro" id="IPR014322">
    <property type="entry name" value="RNA_pol_sigma-B/F/G"/>
</dbReference>